<gene>
    <name evidence="2" type="ORF">HB907_15515</name>
</gene>
<comment type="caution">
    <text evidence="2">The sequence shown here is derived from an EMBL/GenBank/DDBJ whole genome shotgun (WGS) entry which is preliminary data.</text>
</comment>
<dbReference type="RefSeq" id="WP_185418806.1">
    <property type="nucleotide sequence ID" value="NZ_JAARRU010000006.1"/>
</dbReference>
<dbReference type="Proteomes" id="UP000586951">
    <property type="component" value="Unassembled WGS sequence"/>
</dbReference>
<dbReference type="AlphaFoldDB" id="A0A7X0ZR26"/>
<keyword evidence="1" id="KW-0732">Signal</keyword>
<organism evidence="2 3">
    <name type="scientific">Listeria booriae</name>
    <dbReference type="NCBI Taxonomy" id="1552123"/>
    <lineage>
        <taxon>Bacteria</taxon>
        <taxon>Bacillati</taxon>
        <taxon>Bacillota</taxon>
        <taxon>Bacilli</taxon>
        <taxon>Bacillales</taxon>
        <taxon>Listeriaceae</taxon>
        <taxon>Listeria</taxon>
    </lineage>
</organism>
<name>A0A7X0ZR26_9LIST</name>
<proteinExistence type="predicted"/>
<protein>
    <recommendedName>
        <fullName evidence="4">DUF2712 domain-containing protein</fullName>
    </recommendedName>
</protein>
<evidence type="ECO:0008006" key="4">
    <source>
        <dbReference type="Google" id="ProtNLM"/>
    </source>
</evidence>
<evidence type="ECO:0000313" key="2">
    <source>
        <dbReference type="EMBL" id="MBC1566815.1"/>
    </source>
</evidence>
<reference evidence="2 3" key="1">
    <citation type="submission" date="2020-03" db="EMBL/GenBank/DDBJ databases">
        <title>Soil Listeria distribution.</title>
        <authorList>
            <person name="Liao J."/>
            <person name="Wiedmann M."/>
        </authorList>
    </citation>
    <scope>NUCLEOTIDE SEQUENCE [LARGE SCALE GENOMIC DNA]</scope>
    <source>
        <strain evidence="2 3">FSL L7-1427</strain>
    </source>
</reference>
<dbReference type="EMBL" id="JAARRU010000006">
    <property type="protein sequence ID" value="MBC1566815.1"/>
    <property type="molecule type" value="Genomic_DNA"/>
</dbReference>
<evidence type="ECO:0000313" key="3">
    <source>
        <dbReference type="Proteomes" id="UP000586951"/>
    </source>
</evidence>
<feature type="signal peptide" evidence="1">
    <location>
        <begin position="1"/>
        <end position="23"/>
    </location>
</feature>
<sequence>MKRNIISVIVFFLVLGVPTSVLAVSRNTTYNMYGGIYSQAFTMNKGKYARVKISPKSYPSYAKNLNVQLEKKNWWGYSNVSSYSAVSAKSGGYSTYKKAPEENFYRFYIWNPITPETTYKYKGDLVVYYNIN</sequence>
<evidence type="ECO:0000256" key="1">
    <source>
        <dbReference type="SAM" id="SignalP"/>
    </source>
</evidence>
<feature type="chain" id="PRO_5044441219" description="DUF2712 domain-containing protein" evidence="1">
    <location>
        <begin position="24"/>
        <end position="132"/>
    </location>
</feature>
<accession>A0A7X0ZR26</accession>